<dbReference type="RefSeq" id="WP_038411114.1">
    <property type="nucleotide sequence ID" value="NZ_CP009455.1"/>
</dbReference>
<dbReference type="KEGG" id="psw:LK03_03665"/>
<dbReference type="Pfam" id="PF02622">
    <property type="entry name" value="DUF179"/>
    <property type="match status" value="1"/>
</dbReference>
<dbReference type="SUPFAM" id="SSF143456">
    <property type="entry name" value="VC0467-like"/>
    <property type="match status" value="1"/>
</dbReference>
<reference evidence="3 4" key="1">
    <citation type="submission" date="2014-09" db="EMBL/GenBank/DDBJ databases">
        <authorList>
            <person name="Chan K.-G."/>
        </authorList>
    </citation>
    <scope>NUCLEOTIDE SEQUENCE [LARGE SCALE GENOMIC DNA]</scope>
    <source>
        <strain evidence="3 4">ND07</strain>
    </source>
</reference>
<dbReference type="eggNOG" id="COG1678">
    <property type="taxonomic scope" value="Bacteria"/>
</dbReference>
<evidence type="ECO:0000313" key="4">
    <source>
        <dbReference type="Proteomes" id="UP000029493"/>
    </source>
</evidence>
<organism evidence="3 4">
    <name type="scientific">Pseudomonas cremoricolorata</name>
    <dbReference type="NCBI Taxonomy" id="157783"/>
    <lineage>
        <taxon>Bacteria</taxon>
        <taxon>Pseudomonadati</taxon>
        <taxon>Pseudomonadota</taxon>
        <taxon>Gammaproteobacteria</taxon>
        <taxon>Pseudomonadales</taxon>
        <taxon>Pseudomonadaceae</taxon>
        <taxon>Pseudomonas</taxon>
    </lineage>
</organism>
<dbReference type="InterPro" id="IPR003774">
    <property type="entry name" value="AlgH-like"/>
</dbReference>
<comment type="similarity">
    <text evidence="1 2">Belongs to the UPF0301 (AlgH) family.</text>
</comment>
<dbReference type="NCBIfam" id="NF001266">
    <property type="entry name" value="PRK00228.1-1"/>
    <property type="match status" value="1"/>
</dbReference>
<gene>
    <name evidence="3" type="ORF">LK03_03665</name>
</gene>
<evidence type="ECO:0000256" key="2">
    <source>
        <dbReference type="HAMAP-Rule" id="MF_00758"/>
    </source>
</evidence>
<accession>A0A089WIG2</accession>
<dbReference type="PANTHER" id="PTHR30327:SF1">
    <property type="entry name" value="UPF0301 PROTEIN YQGE"/>
    <property type="match status" value="1"/>
</dbReference>
<protein>
    <recommendedName>
        <fullName evidence="2">UPF0301 protein LK03_03665</fullName>
    </recommendedName>
</protein>
<dbReference type="Gene3D" id="3.40.1740.10">
    <property type="entry name" value="VC0467-like"/>
    <property type="match status" value="1"/>
</dbReference>
<proteinExistence type="inferred from homology"/>
<keyword evidence="4" id="KW-1185">Reference proteome</keyword>
<name>A0A089WIG2_9PSED</name>
<sequence>MKNHTPSYLKHQFLIAMPHMADPNFAQTLTYIVEHNANGAMGLVVNRPQELSLADILEQLRPDEEPAPRTLNVPIYLGGPVQTDRGFVLHSPECSYQATVELDGVSLTTSQDVLFAIAEGRGPQQSLITLGYAGWEAGQLEEELADNAWLNCPFTPDILFATPNELRREAAATSLGVTLSLLTSQAGHA</sequence>
<dbReference type="EMBL" id="CP009455">
    <property type="protein sequence ID" value="AIR88396.1"/>
    <property type="molecule type" value="Genomic_DNA"/>
</dbReference>
<dbReference type="HAMAP" id="MF_00758">
    <property type="entry name" value="UPF0301"/>
    <property type="match status" value="1"/>
</dbReference>
<dbReference type="Proteomes" id="UP000029493">
    <property type="component" value="Chromosome"/>
</dbReference>
<dbReference type="STRING" id="157783.LK03_03665"/>
<dbReference type="PANTHER" id="PTHR30327">
    <property type="entry name" value="UNCHARACTERIZED PROTEIN YQGE"/>
    <property type="match status" value="1"/>
</dbReference>
<dbReference type="GO" id="GO:0005829">
    <property type="term" value="C:cytosol"/>
    <property type="evidence" value="ECO:0007669"/>
    <property type="project" value="TreeGrafter"/>
</dbReference>
<dbReference type="AlphaFoldDB" id="A0A089WIG2"/>
<evidence type="ECO:0000313" key="3">
    <source>
        <dbReference type="EMBL" id="AIR88396.1"/>
    </source>
</evidence>
<dbReference type="OrthoDB" id="9807486at2"/>
<evidence type="ECO:0000256" key="1">
    <source>
        <dbReference type="ARBA" id="ARBA00009600"/>
    </source>
</evidence>